<dbReference type="Proteomes" id="UP000004416">
    <property type="component" value="Unassembled WGS sequence"/>
</dbReference>
<reference evidence="1 2" key="1">
    <citation type="submission" date="2011-08" db="EMBL/GenBank/DDBJ databases">
        <authorList>
            <person name="Weinstock G."/>
            <person name="Sodergren E."/>
            <person name="Clifton S."/>
            <person name="Fulton L."/>
            <person name="Fulton B."/>
            <person name="Courtney L."/>
            <person name="Fronick C."/>
            <person name="Harrison M."/>
            <person name="Strong C."/>
            <person name="Farmer C."/>
            <person name="Delahaunty K."/>
            <person name="Markovic C."/>
            <person name="Hall O."/>
            <person name="Minx P."/>
            <person name="Tomlinson C."/>
            <person name="Mitreva M."/>
            <person name="Hou S."/>
            <person name="Chen J."/>
            <person name="Wollam A."/>
            <person name="Pepin K.H."/>
            <person name="Johnson M."/>
            <person name="Bhonagiri V."/>
            <person name="Zhang X."/>
            <person name="Suruliraj S."/>
            <person name="Warren W."/>
            <person name="Chinwalla A."/>
            <person name="Mardis E.R."/>
            <person name="Wilson R.K."/>
        </authorList>
    </citation>
    <scope>NUCLEOTIDE SEQUENCE [LARGE SCALE GENOMIC DNA]</scope>
    <source>
        <strain evidence="1 2">DP7</strain>
    </source>
</reference>
<organism evidence="1 2">
    <name type="scientific">Desulfitobacterium hafniense DP7</name>
    <dbReference type="NCBI Taxonomy" id="537010"/>
    <lineage>
        <taxon>Bacteria</taxon>
        <taxon>Bacillati</taxon>
        <taxon>Bacillota</taxon>
        <taxon>Clostridia</taxon>
        <taxon>Eubacteriales</taxon>
        <taxon>Desulfitobacteriaceae</taxon>
        <taxon>Desulfitobacterium</taxon>
    </lineage>
</organism>
<protein>
    <submittedName>
        <fullName evidence="1">Uncharacterized protein</fullName>
    </submittedName>
</protein>
<proteinExistence type="predicted"/>
<evidence type="ECO:0000313" key="1">
    <source>
        <dbReference type="EMBL" id="EHL07280.1"/>
    </source>
</evidence>
<dbReference type="HOGENOM" id="CLU_3232628_0_0_9"/>
<dbReference type="EMBL" id="AFZX01000045">
    <property type="protein sequence ID" value="EHL07280.1"/>
    <property type="molecule type" value="Genomic_DNA"/>
</dbReference>
<comment type="caution">
    <text evidence="1">The sequence shown here is derived from an EMBL/GenBank/DDBJ whole genome shotgun (WGS) entry which is preliminary data.</text>
</comment>
<evidence type="ECO:0000313" key="2">
    <source>
        <dbReference type="Proteomes" id="UP000004416"/>
    </source>
</evidence>
<name>G9XM53_DESHA</name>
<sequence>MEIDSTKSWLFSVIHFSEGSTGKSTDFMPFKLHHNHWEIHFYK</sequence>
<gene>
    <name evidence="1" type="ORF">HMPREF0322_02039</name>
</gene>
<dbReference type="AlphaFoldDB" id="G9XM53"/>
<accession>G9XM53</accession>